<feature type="domain" description="DUF7919" evidence="1">
    <location>
        <begin position="1"/>
        <end position="120"/>
    </location>
</feature>
<gene>
    <name evidence="2" type="ORF">H9L22_00030</name>
</gene>
<dbReference type="AlphaFoldDB" id="A0A7H0H610"/>
<dbReference type="EMBL" id="CP060789">
    <property type="protein sequence ID" value="QNP55976.1"/>
    <property type="molecule type" value="Genomic_DNA"/>
</dbReference>
<sequence length="125" mass="14022">MYFEDLTSLPDGDGRVAVGWLEAGHAFTTGGCDPRVRDRLVHLAFEPEERMRGYHYCEFCTEESPISVTGAEDPGKFVNLGDAEIWVRDREQVFAAPTLIIHYIDAHGYRPPAVFCEAVLAQYPS</sequence>
<dbReference type="Proteomes" id="UP000516117">
    <property type="component" value="Chromosome"/>
</dbReference>
<evidence type="ECO:0000313" key="3">
    <source>
        <dbReference type="Proteomes" id="UP000516117"/>
    </source>
</evidence>
<accession>A0A7H0H610</accession>
<evidence type="ECO:0000313" key="2">
    <source>
        <dbReference type="EMBL" id="QNP55976.1"/>
    </source>
</evidence>
<organism evidence="2 3">
    <name type="scientific">Tessaracoccus defluvii</name>
    <dbReference type="NCBI Taxonomy" id="1285901"/>
    <lineage>
        <taxon>Bacteria</taxon>
        <taxon>Bacillati</taxon>
        <taxon>Actinomycetota</taxon>
        <taxon>Actinomycetes</taxon>
        <taxon>Propionibacteriales</taxon>
        <taxon>Propionibacteriaceae</taxon>
        <taxon>Tessaracoccus</taxon>
    </lineage>
</organism>
<evidence type="ECO:0000259" key="1">
    <source>
        <dbReference type="Pfam" id="PF25535"/>
    </source>
</evidence>
<protein>
    <recommendedName>
        <fullName evidence="1">DUF7919 domain-containing protein</fullName>
    </recommendedName>
</protein>
<dbReference type="InterPro" id="IPR057679">
    <property type="entry name" value="DUF7919"/>
</dbReference>
<name>A0A7H0H610_9ACTN</name>
<proteinExistence type="predicted"/>
<dbReference type="Pfam" id="PF25535">
    <property type="entry name" value="DUF7919"/>
    <property type="match status" value="1"/>
</dbReference>
<dbReference type="RefSeq" id="WP_187721096.1">
    <property type="nucleotide sequence ID" value="NZ_BAABBL010000026.1"/>
</dbReference>
<reference evidence="2 3" key="1">
    <citation type="submission" date="2020-08" db="EMBL/GenBank/DDBJ databases">
        <title>Genome sequence of Tessaracoccus defluvii JCM 17540T.</title>
        <authorList>
            <person name="Hyun D.-W."/>
            <person name="Bae J.-W."/>
        </authorList>
    </citation>
    <scope>NUCLEOTIDE SEQUENCE [LARGE SCALE GENOMIC DNA]</scope>
    <source>
        <strain evidence="2 3">JCM 17540</strain>
    </source>
</reference>
<keyword evidence="3" id="KW-1185">Reference proteome</keyword>
<dbReference type="KEGG" id="tdf:H9L22_00030"/>